<dbReference type="PANTHER" id="PTHR37002">
    <property type="entry name" value="AGAP007005-PA"/>
    <property type="match status" value="1"/>
</dbReference>
<dbReference type="InterPro" id="IPR015403">
    <property type="entry name" value="Mon2/Sec7/BIG1-like_HDS"/>
</dbReference>
<accession>A0AAN7TJ63</accession>
<feature type="domain" description="Mon2/Sec7/BIG1-like dimerisation and cyclophilin-binding" evidence="7">
    <location>
        <begin position="4"/>
        <end position="184"/>
    </location>
</feature>
<evidence type="ECO:0000313" key="8">
    <source>
        <dbReference type="EMBL" id="KAK5574547.1"/>
    </source>
</evidence>
<dbReference type="SUPFAM" id="SSF48371">
    <property type="entry name" value="ARM repeat"/>
    <property type="match status" value="2"/>
</dbReference>
<dbReference type="InterPro" id="IPR032691">
    <property type="entry name" value="Mon2/Sec7/BIG1-like_HUS"/>
</dbReference>
<feature type="region of interest" description="Disordered" evidence="3">
    <location>
        <begin position="202"/>
        <end position="317"/>
    </location>
</feature>
<dbReference type="Pfam" id="PF16206">
    <property type="entry name" value="Mon2_C"/>
    <property type="match status" value="2"/>
</dbReference>
<keyword evidence="1" id="KW-0813">Transport</keyword>
<feature type="compositionally biased region" description="Pro residues" evidence="3">
    <location>
        <begin position="230"/>
        <end position="245"/>
    </location>
</feature>
<reference evidence="8 9" key="1">
    <citation type="submission" date="2023-11" db="EMBL/GenBank/DDBJ databases">
        <title>Dfirmibasis_genome.</title>
        <authorList>
            <person name="Edelbroek B."/>
            <person name="Kjellin J."/>
            <person name="Jerlstrom-Hultqvist J."/>
            <person name="Soderbom F."/>
        </authorList>
    </citation>
    <scope>NUCLEOTIDE SEQUENCE [LARGE SCALE GENOMIC DNA]</scope>
    <source>
        <strain evidence="8 9">TNS-C-14</strain>
    </source>
</reference>
<evidence type="ECO:0000259" key="5">
    <source>
        <dbReference type="Pfam" id="PF12783"/>
    </source>
</evidence>
<evidence type="ECO:0000313" key="9">
    <source>
        <dbReference type="Proteomes" id="UP001344447"/>
    </source>
</evidence>
<feature type="region of interest" description="Disordered" evidence="3">
    <location>
        <begin position="639"/>
        <end position="730"/>
    </location>
</feature>
<evidence type="ECO:0000256" key="2">
    <source>
        <dbReference type="ARBA" id="ARBA00022927"/>
    </source>
</evidence>
<feature type="compositionally biased region" description="Low complexity" evidence="3">
    <location>
        <begin position="800"/>
        <end position="816"/>
    </location>
</feature>
<protein>
    <recommendedName>
        <fullName evidence="10">Protein MON2 homolog</fullName>
    </recommendedName>
</protein>
<feature type="compositionally biased region" description="Low complexity" evidence="3">
    <location>
        <begin position="983"/>
        <end position="994"/>
    </location>
</feature>
<feature type="compositionally biased region" description="Polar residues" evidence="3">
    <location>
        <begin position="712"/>
        <end position="730"/>
    </location>
</feature>
<evidence type="ECO:0000256" key="1">
    <source>
        <dbReference type="ARBA" id="ARBA00022448"/>
    </source>
</evidence>
<feature type="region of interest" description="Disordered" evidence="3">
    <location>
        <begin position="983"/>
        <end position="1016"/>
    </location>
</feature>
<feature type="compositionally biased region" description="Polar residues" evidence="3">
    <location>
        <begin position="828"/>
        <end position="855"/>
    </location>
</feature>
<name>A0AAN7TJ63_9MYCE</name>
<feature type="compositionally biased region" description="Polar residues" evidence="3">
    <location>
        <begin position="291"/>
        <end position="300"/>
    </location>
</feature>
<feature type="domain" description="Mon2/Sec7/BIG1-like HUS" evidence="5">
    <location>
        <begin position="321"/>
        <end position="475"/>
    </location>
</feature>
<feature type="domain" description="Mon2 C-terminal" evidence="6">
    <location>
        <begin position="1534"/>
        <end position="1826"/>
    </location>
</feature>
<feature type="domain" description="Mon2 C-terminal" evidence="6">
    <location>
        <begin position="1124"/>
        <end position="1394"/>
    </location>
</feature>
<evidence type="ECO:0008006" key="10">
    <source>
        <dbReference type="Google" id="ProtNLM"/>
    </source>
</evidence>
<feature type="region of interest" description="Disordered" evidence="3">
    <location>
        <begin position="798"/>
        <end position="855"/>
    </location>
</feature>
<keyword evidence="9" id="KW-1185">Reference proteome</keyword>
<keyword evidence="2" id="KW-0653">Protein transport</keyword>
<dbReference type="InterPro" id="IPR016024">
    <property type="entry name" value="ARM-type_fold"/>
</dbReference>
<evidence type="ECO:0000259" key="6">
    <source>
        <dbReference type="Pfam" id="PF16206"/>
    </source>
</evidence>
<evidence type="ECO:0000259" key="4">
    <source>
        <dbReference type="Pfam" id="PF09324"/>
    </source>
</evidence>
<dbReference type="Pfam" id="PF12783">
    <property type="entry name" value="Sec7-like_HUS"/>
    <property type="match status" value="1"/>
</dbReference>
<dbReference type="EMBL" id="JAVFKY010000006">
    <property type="protein sequence ID" value="KAK5574547.1"/>
    <property type="molecule type" value="Genomic_DNA"/>
</dbReference>
<dbReference type="InterPro" id="IPR032629">
    <property type="entry name" value="DCB_dom"/>
</dbReference>
<feature type="compositionally biased region" description="Low complexity" evidence="3">
    <location>
        <begin position="246"/>
        <end position="276"/>
    </location>
</feature>
<evidence type="ECO:0000259" key="7">
    <source>
        <dbReference type="Pfam" id="PF16213"/>
    </source>
</evidence>
<dbReference type="PANTHER" id="PTHR37002:SF12">
    <property type="entry name" value="PROTEIN MON2 HOMOLOG"/>
    <property type="match status" value="1"/>
</dbReference>
<feature type="compositionally biased region" description="Low complexity" evidence="3">
    <location>
        <begin position="639"/>
        <end position="711"/>
    </location>
</feature>
<sequence length="1835" mass="205784">MEKNKSTLLSFLEMDLRNISSEARNKLLNIKEASERGILYIKYLQEQSPTPEILMQNLKSKSDEILKPFLIALESKNQKMISLAISSVLKLISHSAISSSSIPSILSRMQLLIDVGSDESIQLKVLQGLLVLITTIPDIHDEELSQLLVLCFRLHGSKNTSIQSTSSATLPQIIRIIFDRVSVEMDTCNKEILSSPVTTKLVNSKSSENVTLSNINQDDSSNKTDSITTPTPPTPTPPTPTPTPTSTPTTTTNEETTGTTTPTTGTGTDETTTKTTEPTETKTTDSQTPPLKSSPSTNVLQQHQQHHHNKNKPWSNLKPSAKDAYLLLQDLCYITGGDSPEWLPHTTTISRASGLDFIEMIISVHYDIFFKLEEFKNLLKDKICPLLIKSFKFKMDFYHTVRLIRVITQFISKFSSIMVTESDVLLTRTIKMMDLDQPIWTQILALESFRTYSEDPNLLRLFFKNYDKDNNSAKIFETMTIAIGKYVQSLYGLDSSHFILVQTSKNRLLDLLWQSEVPTIKESYIISVCTECINGIVNAVSKINNPDNSAEQYSDLEIFTQMANSCWVSILGGISMLLGKTNDEALIQMVLKSLQSFTNTCGDLHLSAPRDALLTCLCKTTTLPSFELLNSTTNITASTINNNNNNNSNNTNNTLNINNNITNINTNTSTNTNSINNSEQQQQQQFQSPSNSTTSSSSSSIISNQSSNITTPQQSNTPSNSLTPQQLSQNSKDGQIILNTMEEKLSNFYPTTKNILSVKILFNIAHCMGSLLDESWILVLETLETWNRFLESFLKKKENSNQSSANGGTGNTSTNGSSGGMKGGDINVPSNLSIINNNENTSSPKETSSPRTIGSSEVPILMNSMDNLFKSSSQLDLRSCQYLLEALGKLCTQSFNLKSFNSTPNMFGISKLRDTALANLYRIDTIWPLISDHIIDAGNHRNPLFRKYSVEFLNSIIKSTISLQQSQQLLQLQKEKLLLQQQDNESLNSSSSGNDDNDQSSETNSNTASPISATVSSTATTTTNLSSINPQFIENYEFEKELLELDKNQIQLEFFTTLEELSFSTSNDTKEKVLESINSILSTSGQSLTTSWPIILSILLRMSKGNEKRFISLSFSSLELICNEFLSNLTPECLALTIELIESFVSQKADINISLTGSSGLLTDLTYFLANENSIKTSKYQVSDGRAIDPVKESHSQCKFTKTLNSRIRPSISEQSPFFTERNKSLIDRMWLCSFNSMKTLCIDARPAIRNGVVVSLFQILTTYFHLFEKELLDVILWSILFPLIQEIKSFSEKADQERIDSDLGGGVMLLVHHSRNTAQKQWDETQVLSIGGMVRIFKTFFEQLFALPTFDAAWSTLLNHLQTESKSSSKEVSLTSLSFIHEIVNTSTIIDPTHPQLGESIWECLLHLSPKLFDPQNSVPKSLSVYIKVFTDLFNKTRPQLNHQQMNRALEIIFPMGLFIGDSSTVLSNPQTHAIQLIKSLPPISLDIFPSVISILLKYISIGINMLPSFTPSSNCDFIFPVQTPITKDLVYYSTITEQSIELVYELFSHSSTTDEMRSLVFEDIIKVLGASMLTKYQKYHSTIWKLSVSNLIKLLPSGLLAINIDSNHLNDIKRNIIWTELIDSIQTFILHERPNHQISPEKRLEEDQYDIDLINAISKEMVGFSGIKVERVSIIRDRLVEILQEGSVLSAQGREKVAQSCYRNMFSICSTTNALNPESIEIAKVVLPVVLKRCKDVLQRFVIDERQSGSYPLPRYRLSEISFILKEIFELELQTGVYQPLNNSTSIIKPDCKRPHLLELYTILCDCICTSEKEIKELLKNIFLIVSKEFLNL</sequence>
<feature type="compositionally biased region" description="Low complexity" evidence="3">
    <location>
        <begin position="1007"/>
        <end position="1016"/>
    </location>
</feature>
<dbReference type="Pfam" id="PF09324">
    <property type="entry name" value="Sec7-like_HDS"/>
    <property type="match status" value="1"/>
</dbReference>
<organism evidence="8 9">
    <name type="scientific">Dictyostelium firmibasis</name>
    <dbReference type="NCBI Taxonomy" id="79012"/>
    <lineage>
        <taxon>Eukaryota</taxon>
        <taxon>Amoebozoa</taxon>
        <taxon>Evosea</taxon>
        <taxon>Eumycetozoa</taxon>
        <taxon>Dictyostelia</taxon>
        <taxon>Dictyosteliales</taxon>
        <taxon>Dictyosteliaceae</taxon>
        <taxon>Dictyostelium</taxon>
    </lineage>
</organism>
<dbReference type="GO" id="GO:0015031">
    <property type="term" value="P:protein transport"/>
    <property type="evidence" value="ECO:0007669"/>
    <property type="project" value="UniProtKB-KW"/>
</dbReference>
<dbReference type="Proteomes" id="UP001344447">
    <property type="component" value="Unassembled WGS sequence"/>
</dbReference>
<gene>
    <name evidence="8" type="ORF">RB653_009800</name>
</gene>
<evidence type="ECO:0000256" key="3">
    <source>
        <dbReference type="SAM" id="MobiDB-lite"/>
    </source>
</evidence>
<feature type="domain" description="Mon2/Sec7/BIG1-like HDS" evidence="4">
    <location>
        <begin position="1043"/>
        <end position="1119"/>
    </location>
</feature>
<comment type="caution">
    <text evidence="8">The sequence shown here is derived from an EMBL/GenBank/DDBJ whole genome shotgun (WGS) entry which is preliminary data.</text>
</comment>
<proteinExistence type="predicted"/>
<dbReference type="InterPro" id="IPR032817">
    <property type="entry name" value="Mon2_C"/>
</dbReference>
<dbReference type="Pfam" id="PF16213">
    <property type="entry name" value="DCB"/>
    <property type="match status" value="1"/>
</dbReference>
<feature type="compositionally biased region" description="Polar residues" evidence="3">
    <location>
        <begin position="202"/>
        <end position="219"/>
    </location>
</feature>